<dbReference type="STRING" id="733.B0186_08115"/>
<keyword evidence="1" id="KW-0812">Transmembrane</keyword>
<keyword evidence="4" id="KW-1185">Reference proteome</keyword>
<feature type="domain" description="DUF4328" evidence="2">
    <location>
        <begin position="54"/>
        <end position="198"/>
    </location>
</feature>
<feature type="transmembrane region" description="Helical" evidence="1">
    <location>
        <begin position="6"/>
        <end position="26"/>
    </location>
</feature>
<feature type="transmembrane region" description="Helical" evidence="1">
    <location>
        <begin position="138"/>
        <end position="160"/>
    </location>
</feature>
<evidence type="ECO:0000256" key="1">
    <source>
        <dbReference type="SAM" id="Phobius"/>
    </source>
</evidence>
<dbReference type="InterPro" id="IPR025565">
    <property type="entry name" value="DUF4328"/>
</dbReference>
<proteinExistence type="predicted"/>
<dbReference type="Proteomes" id="UP000254329">
    <property type="component" value="Unassembled WGS sequence"/>
</dbReference>
<evidence type="ECO:0000313" key="4">
    <source>
        <dbReference type="Proteomes" id="UP000254329"/>
    </source>
</evidence>
<name>A0A1V4AZX4_9PAST</name>
<protein>
    <recommendedName>
        <fullName evidence="2">DUF4328 domain-containing protein</fullName>
    </recommendedName>
</protein>
<feature type="transmembrane region" description="Helical" evidence="1">
    <location>
        <begin position="172"/>
        <end position="194"/>
    </location>
</feature>
<feature type="transmembrane region" description="Helical" evidence="1">
    <location>
        <begin position="60"/>
        <end position="80"/>
    </location>
</feature>
<keyword evidence="1" id="KW-1133">Transmembrane helix</keyword>
<dbReference type="Pfam" id="PF14219">
    <property type="entry name" value="DUF4328"/>
    <property type="match status" value="1"/>
</dbReference>
<dbReference type="AlphaFoldDB" id="A0A1V4AZX4"/>
<sequence>MIKNNTKWVVFLLVVDAILSIARIFISVKSYNWLVEVHEGLHTDMAIIDNLAQWENTIRFAQIIVLIVLGISVLMWLYQAHKNLSVLGVQHLKYSHASCVWWYFVPFANLLMPFRTMKETWQASHAPSDWFMLRTPAILRIWWGVWLLNSFLGNIVLRIGDHVQTFEQVTDFLVLIIVSQFVSIVLNFVFYKVIMAIDTKQRSYFQQNASTSLVS</sequence>
<dbReference type="RefSeq" id="WP_078218853.1">
    <property type="nucleotide sequence ID" value="NZ_MUXZ01000024.1"/>
</dbReference>
<feature type="transmembrane region" description="Helical" evidence="1">
    <location>
        <begin position="100"/>
        <end position="117"/>
    </location>
</feature>
<organism evidence="3 4">
    <name type="scientific">Canicola haemoglobinophilus</name>
    <dbReference type="NCBI Taxonomy" id="733"/>
    <lineage>
        <taxon>Bacteria</taxon>
        <taxon>Pseudomonadati</taxon>
        <taxon>Pseudomonadota</taxon>
        <taxon>Gammaproteobacteria</taxon>
        <taxon>Pasteurellales</taxon>
        <taxon>Pasteurellaceae</taxon>
        <taxon>Canicola</taxon>
    </lineage>
</organism>
<dbReference type="EMBL" id="UGHF01000001">
    <property type="protein sequence ID" value="STO58833.1"/>
    <property type="molecule type" value="Genomic_DNA"/>
</dbReference>
<evidence type="ECO:0000259" key="2">
    <source>
        <dbReference type="Pfam" id="PF14219"/>
    </source>
</evidence>
<reference evidence="3 4" key="1">
    <citation type="submission" date="2018-06" db="EMBL/GenBank/DDBJ databases">
        <authorList>
            <consortium name="Pathogen Informatics"/>
            <person name="Doyle S."/>
        </authorList>
    </citation>
    <scope>NUCLEOTIDE SEQUENCE [LARGE SCALE GENOMIC DNA]</scope>
    <source>
        <strain evidence="3 4">NCTC1659</strain>
    </source>
</reference>
<evidence type="ECO:0000313" key="3">
    <source>
        <dbReference type="EMBL" id="STO58833.1"/>
    </source>
</evidence>
<keyword evidence="1" id="KW-0472">Membrane</keyword>
<accession>A0A1V4AZX4</accession>
<gene>
    <name evidence="3" type="ORF">NCTC1659_00045</name>
</gene>